<protein>
    <recommendedName>
        <fullName evidence="3">MBL fold metallo-hydrolase</fullName>
    </recommendedName>
</protein>
<dbReference type="Gene3D" id="3.60.15.10">
    <property type="entry name" value="Ribonuclease Z/Hydroxyacylglutathione hydrolase-like"/>
    <property type="match status" value="1"/>
</dbReference>
<reference evidence="1 2" key="1">
    <citation type="journal article" date="2019" name="Nat. Med.">
        <title>A library of human gut bacterial isolates paired with longitudinal multiomics data enables mechanistic microbiome research.</title>
        <authorList>
            <person name="Poyet M."/>
            <person name="Groussin M."/>
            <person name="Gibbons S.M."/>
            <person name="Avila-Pacheco J."/>
            <person name="Jiang X."/>
            <person name="Kearney S.M."/>
            <person name="Perrotta A.R."/>
            <person name="Berdy B."/>
            <person name="Zhao S."/>
            <person name="Lieberman T.D."/>
            <person name="Swanson P.K."/>
            <person name="Smith M."/>
            <person name="Roesemann S."/>
            <person name="Alexander J.E."/>
            <person name="Rich S.A."/>
            <person name="Livny J."/>
            <person name="Vlamakis H."/>
            <person name="Clish C."/>
            <person name="Bullock K."/>
            <person name="Deik A."/>
            <person name="Scott J."/>
            <person name="Pierce K.A."/>
            <person name="Xavier R.J."/>
            <person name="Alm E.J."/>
        </authorList>
    </citation>
    <scope>NUCLEOTIDE SEQUENCE [LARGE SCALE GENOMIC DNA]</scope>
    <source>
        <strain evidence="1 2">BIOML-A98</strain>
    </source>
</reference>
<dbReference type="PANTHER" id="PTHR30619">
    <property type="entry name" value="DNA INTERNALIZATION/COMPETENCE PROTEIN COMEC/REC2"/>
    <property type="match status" value="1"/>
</dbReference>
<gene>
    <name evidence="1" type="ORF">GAY12_20300</name>
</gene>
<dbReference type="InterPro" id="IPR052159">
    <property type="entry name" value="Competence_DNA_uptake"/>
</dbReference>
<evidence type="ECO:0008006" key="3">
    <source>
        <dbReference type="Google" id="ProtNLM"/>
    </source>
</evidence>
<sequence>MKLLFPASGNGDCIFCLIDKEDDTYYSMMVDCHCFTPEIKAIITDTLHCHLDYLVVTHIDTDHINGICNMLYQMPELRIDHIIYNNLFAKEDDAQVEPLNDFQRKQIEALKVCIPTWKPNIENKVAKKEALALSTLIQRNWADAWDKKLTLIDGEYLSLGGLGRIFIVSPTQTAIDELNKQILDEFAQKFYEKYPLEQGKEKGAELFELLSLLYNQKELLLENKISCSTGTMRAEYNKSDREDTSKTNRASIAFVWEFGKKRILLLGDATSEVVIEGIKAYKKKNKIPLETKIYFDAIKVPHHGSNVNLSKELLKHIDSPSWIFCGCTSTAPHLHTLANIIYRPLLDAIQKRRLCFNSSDYQNNIFNKMKNKIAVLEKEGIEIEVEQINEITL</sequence>
<dbReference type="RefSeq" id="WP_117875894.1">
    <property type="nucleotide sequence ID" value="NZ_JAGHEE010000004.1"/>
</dbReference>
<dbReference type="EMBL" id="WDAL01000055">
    <property type="protein sequence ID" value="KAB6630853.1"/>
    <property type="molecule type" value="Genomic_DNA"/>
</dbReference>
<dbReference type="AlphaFoldDB" id="A0A6I1AVF5"/>
<dbReference type="Proteomes" id="UP000462015">
    <property type="component" value="Unassembled WGS sequence"/>
</dbReference>
<name>A0A6I1AVF5_PHOVU</name>
<proteinExistence type="predicted"/>
<accession>A0A6I1AVF5</accession>
<comment type="caution">
    <text evidence="1">The sequence shown here is derived from an EMBL/GenBank/DDBJ whole genome shotgun (WGS) entry which is preliminary data.</text>
</comment>
<evidence type="ECO:0000313" key="2">
    <source>
        <dbReference type="Proteomes" id="UP000462015"/>
    </source>
</evidence>
<evidence type="ECO:0000313" key="1">
    <source>
        <dbReference type="EMBL" id="KAB6630853.1"/>
    </source>
</evidence>
<dbReference type="InterPro" id="IPR036866">
    <property type="entry name" value="RibonucZ/Hydroxyglut_hydro"/>
</dbReference>
<organism evidence="1 2">
    <name type="scientific">Phocaeicola vulgatus</name>
    <name type="common">Bacteroides vulgatus</name>
    <dbReference type="NCBI Taxonomy" id="821"/>
    <lineage>
        <taxon>Bacteria</taxon>
        <taxon>Pseudomonadati</taxon>
        <taxon>Bacteroidota</taxon>
        <taxon>Bacteroidia</taxon>
        <taxon>Bacteroidales</taxon>
        <taxon>Bacteroidaceae</taxon>
        <taxon>Phocaeicola</taxon>
    </lineage>
</organism>
<dbReference type="PANTHER" id="PTHR30619:SF1">
    <property type="entry name" value="RECOMBINATION PROTEIN 2"/>
    <property type="match status" value="1"/>
</dbReference>
<dbReference type="SUPFAM" id="SSF56281">
    <property type="entry name" value="Metallo-hydrolase/oxidoreductase"/>
    <property type="match status" value="1"/>
</dbReference>